<protein>
    <submittedName>
        <fullName evidence="1">ABC transporter permease</fullName>
    </submittedName>
</protein>
<sequence>MSLTNAMSGSPTQTFRACLAHWQAMPGAFKVGSIILVAHVLFALLGVFWTPYGFAQMGTGMPLSGMSWLHPMGVDQIGRDVLSRFMHGAHIVLLLALAGTTLGMLAGTTLGLVSGYLGGLFDEIVQRLVEAMISIPFLALALVTIIAAGPALAGEPALIVLVVGLVYAPRIARIARAASMEIATREYVAAAQLRGEGTWSIVLREILPNTANVLLVEFSLRISYAPILIGALGFLGFGIRPPTPEWGLMISENRGLLIASPVTVFGPGLGFASLVVGLNLFTDGLSRMLGQRSVVGA</sequence>
<comment type="caution">
    <text evidence="1">The sequence shown here is derived from an EMBL/GenBank/DDBJ whole genome shotgun (WGS) entry which is preliminary data.</text>
</comment>
<reference evidence="1" key="1">
    <citation type="submission" date="2024-11" db="EMBL/GenBank/DDBJ databases">
        <authorList>
            <person name="Lucas J.A."/>
        </authorList>
    </citation>
    <scope>NUCLEOTIDE SEQUENCE</scope>
    <source>
        <strain evidence="1">Z 8.8</strain>
    </source>
</reference>
<evidence type="ECO:0000313" key="2">
    <source>
        <dbReference type="Proteomes" id="UP001622950"/>
    </source>
</evidence>
<proteinExistence type="predicted"/>
<evidence type="ECO:0000313" key="1">
    <source>
        <dbReference type="EMBL" id="MFK9081031.1"/>
    </source>
</evidence>
<gene>
    <name evidence="1" type="ORF">ACJEBM_10150</name>
</gene>
<dbReference type="EMBL" id="JBJHQE010000013">
    <property type="protein sequence ID" value="MFK9081031.1"/>
    <property type="molecule type" value="Genomic_DNA"/>
</dbReference>
<dbReference type="Proteomes" id="UP001622950">
    <property type="component" value="Unassembled WGS sequence"/>
</dbReference>
<accession>A0ACC7MRL6</accession>
<organism evidence="1 2">
    <name type="scientific">Pseudomonas neuropathica</name>
    <dbReference type="NCBI Taxonomy" id="2730425"/>
    <lineage>
        <taxon>Bacteria</taxon>
        <taxon>Pseudomonadati</taxon>
        <taxon>Pseudomonadota</taxon>
        <taxon>Gammaproteobacteria</taxon>
        <taxon>Pseudomonadales</taxon>
        <taxon>Pseudomonadaceae</taxon>
        <taxon>Pseudomonas</taxon>
    </lineage>
</organism>
<name>A0ACC7MRL6_9PSED</name>
<keyword evidence="2" id="KW-1185">Reference proteome</keyword>